<organism evidence="4 5">
    <name type="scientific">Leptonema illini</name>
    <dbReference type="NCBI Taxonomy" id="183"/>
    <lineage>
        <taxon>Bacteria</taxon>
        <taxon>Pseudomonadati</taxon>
        <taxon>Spirochaetota</taxon>
        <taxon>Spirochaetia</taxon>
        <taxon>Leptospirales</taxon>
        <taxon>Leptospiraceae</taxon>
        <taxon>Leptonema</taxon>
    </lineage>
</organism>
<dbReference type="GO" id="GO:0000166">
    <property type="term" value="F:nucleotide binding"/>
    <property type="evidence" value="ECO:0007669"/>
    <property type="project" value="UniProtKB-UniRule"/>
</dbReference>
<dbReference type="PANTHER" id="PTHR30476:SF0">
    <property type="entry name" value="UPF0234 PROTEIN YAJQ"/>
    <property type="match status" value="1"/>
</dbReference>
<dbReference type="EMBL" id="WBUI01000003">
    <property type="protein sequence ID" value="KAB2934212.1"/>
    <property type="molecule type" value="Genomic_DNA"/>
</dbReference>
<comment type="function">
    <text evidence="3">Nucleotide-binding protein.</text>
</comment>
<dbReference type="HAMAP" id="MF_00632">
    <property type="entry name" value="UPF0234"/>
    <property type="match status" value="1"/>
</dbReference>
<dbReference type="AlphaFoldDB" id="A0A833H3K0"/>
<evidence type="ECO:0000256" key="2">
    <source>
        <dbReference type="ARBA" id="ARBA00093450"/>
    </source>
</evidence>
<evidence type="ECO:0000313" key="4">
    <source>
        <dbReference type="EMBL" id="KAB2934212.1"/>
    </source>
</evidence>
<dbReference type="Gene3D" id="3.30.70.990">
    <property type="entry name" value="YajQ-like, domain 2"/>
    <property type="match status" value="1"/>
</dbReference>
<comment type="caution">
    <text evidence="4">The sequence shown here is derived from an EMBL/GenBank/DDBJ whole genome shotgun (WGS) entry which is preliminary data.</text>
</comment>
<dbReference type="NCBIfam" id="NF003819">
    <property type="entry name" value="PRK05412.1"/>
    <property type="match status" value="1"/>
</dbReference>
<gene>
    <name evidence="4" type="ORF">F9K24_04085</name>
</gene>
<dbReference type="GO" id="GO:0005829">
    <property type="term" value="C:cytosol"/>
    <property type="evidence" value="ECO:0007669"/>
    <property type="project" value="TreeGrafter"/>
</dbReference>
<dbReference type="InterPro" id="IPR035571">
    <property type="entry name" value="UPF0234-like_C"/>
</dbReference>
<keyword evidence="1 3" id="KW-0547">Nucleotide-binding</keyword>
<accession>A0A833H3K0</accession>
<dbReference type="InterPro" id="IPR035570">
    <property type="entry name" value="UPF0234_N"/>
</dbReference>
<dbReference type="Proteomes" id="UP000460298">
    <property type="component" value="Unassembled WGS sequence"/>
</dbReference>
<reference evidence="4 5" key="1">
    <citation type="submission" date="2019-10" db="EMBL/GenBank/DDBJ databases">
        <title>Extracellular Electron Transfer in a Candidatus Methanoperedens spp. Enrichment Culture.</title>
        <authorList>
            <person name="Berger S."/>
            <person name="Rangel Shaw D."/>
            <person name="Berben T."/>
            <person name="In 'T Zandt M."/>
            <person name="Frank J."/>
            <person name="Reimann J."/>
            <person name="Jetten M.S.M."/>
            <person name="Welte C.U."/>
        </authorList>
    </citation>
    <scope>NUCLEOTIDE SEQUENCE [LARGE SCALE GENOMIC DNA]</scope>
    <source>
        <strain evidence="4">SB12</strain>
    </source>
</reference>
<name>A0A833H3K0_9LEPT</name>
<comment type="similarity">
    <text evidence="2 3">Belongs to the YajQ family.</text>
</comment>
<dbReference type="Pfam" id="PF04461">
    <property type="entry name" value="YajQ"/>
    <property type="match status" value="1"/>
</dbReference>
<evidence type="ECO:0000313" key="5">
    <source>
        <dbReference type="Proteomes" id="UP000460298"/>
    </source>
</evidence>
<dbReference type="InterPro" id="IPR036183">
    <property type="entry name" value="YajQ-like_sf"/>
</dbReference>
<proteinExistence type="inferred from homology"/>
<evidence type="ECO:0000256" key="3">
    <source>
        <dbReference type="HAMAP-Rule" id="MF_00632"/>
    </source>
</evidence>
<sequence length="162" mass="18475">MAEYSFDVVYKVDEQELSNAINQTLKEASTRFDFRGATIEIEREKDGIHMASSDEMKLTQLIDMLQSKLVKREISLKAFKFGEFEKNISGRVKCKVTTQNGLSTEQCKTVTKLIKDSALKVTTRQQGDAVRVTGKSKDDLQAVMKMLRQSEIDFAVTFDNYR</sequence>
<dbReference type="Gene3D" id="3.30.70.860">
    <property type="match status" value="1"/>
</dbReference>
<dbReference type="PANTHER" id="PTHR30476">
    <property type="entry name" value="UPF0234 PROTEIN YAJQ"/>
    <property type="match status" value="1"/>
</dbReference>
<dbReference type="InterPro" id="IPR007551">
    <property type="entry name" value="YajQ/Smlt4090-like"/>
</dbReference>
<protein>
    <recommendedName>
        <fullName evidence="3">Nucleotide-binding protein F9K24_04085</fullName>
    </recommendedName>
</protein>
<evidence type="ECO:0000256" key="1">
    <source>
        <dbReference type="ARBA" id="ARBA00022741"/>
    </source>
</evidence>
<dbReference type="SUPFAM" id="SSF89963">
    <property type="entry name" value="YajQ-like"/>
    <property type="match status" value="2"/>
</dbReference>
<dbReference type="CDD" id="cd11740">
    <property type="entry name" value="YajQ_like"/>
    <property type="match status" value="1"/>
</dbReference>